<dbReference type="Gene3D" id="4.10.60.10">
    <property type="entry name" value="Zinc finger, CCHC-type"/>
    <property type="match status" value="1"/>
</dbReference>
<dbReference type="SMART" id="SM00343">
    <property type="entry name" value="ZnF_C2HC"/>
    <property type="match status" value="1"/>
</dbReference>
<dbReference type="Pfam" id="PF00098">
    <property type="entry name" value="zf-CCHC"/>
    <property type="match status" value="1"/>
</dbReference>
<dbReference type="PROSITE" id="PS50158">
    <property type="entry name" value="ZF_CCHC"/>
    <property type="match status" value="1"/>
</dbReference>
<dbReference type="AlphaFoldDB" id="A0A151I8M1"/>
<evidence type="ECO:0000256" key="1">
    <source>
        <dbReference type="PROSITE-ProRule" id="PRU00047"/>
    </source>
</evidence>
<proteinExistence type="predicted"/>
<feature type="compositionally biased region" description="Basic and acidic residues" evidence="2">
    <location>
        <begin position="355"/>
        <end position="369"/>
    </location>
</feature>
<organism evidence="4 5">
    <name type="scientific">Cyphomyrmex costatus</name>
    <dbReference type="NCBI Taxonomy" id="456900"/>
    <lineage>
        <taxon>Eukaryota</taxon>
        <taxon>Metazoa</taxon>
        <taxon>Ecdysozoa</taxon>
        <taxon>Arthropoda</taxon>
        <taxon>Hexapoda</taxon>
        <taxon>Insecta</taxon>
        <taxon>Pterygota</taxon>
        <taxon>Neoptera</taxon>
        <taxon>Endopterygota</taxon>
        <taxon>Hymenoptera</taxon>
        <taxon>Apocrita</taxon>
        <taxon>Aculeata</taxon>
        <taxon>Formicoidea</taxon>
        <taxon>Formicidae</taxon>
        <taxon>Myrmicinae</taxon>
        <taxon>Cyphomyrmex</taxon>
    </lineage>
</organism>
<dbReference type="GO" id="GO:0004519">
    <property type="term" value="F:endonuclease activity"/>
    <property type="evidence" value="ECO:0007669"/>
    <property type="project" value="UniProtKB-KW"/>
</dbReference>
<dbReference type="STRING" id="456900.A0A151I8M1"/>
<dbReference type="InterPro" id="IPR021109">
    <property type="entry name" value="Peptidase_aspartic_dom_sf"/>
</dbReference>
<reference evidence="4 5" key="1">
    <citation type="submission" date="2016-03" db="EMBL/GenBank/DDBJ databases">
        <title>Cyphomyrmex costatus WGS genome.</title>
        <authorList>
            <person name="Nygaard S."/>
            <person name="Hu H."/>
            <person name="Boomsma J."/>
            <person name="Zhang G."/>
        </authorList>
    </citation>
    <scope>NUCLEOTIDE SEQUENCE [LARGE SCALE GENOMIC DNA]</scope>
    <source>
        <strain evidence="4">MS0001</strain>
        <tissue evidence="4">Whole body</tissue>
    </source>
</reference>
<dbReference type="SUPFAM" id="SSF57756">
    <property type="entry name" value="Retrovirus zinc finger-like domains"/>
    <property type="match status" value="1"/>
</dbReference>
<gene>
    <name evidence="4" type="ORF">ALC62_14354</name>
</gene>
<keyword evidence="1" id="KW-0479">Metal-binding</keyword>
<keyword evidence="5" id="KW-1185">Reference proteome</keyword>
<feature type="region of interest" description="Disordered" evidence="2">
    <location>
        <begin position="65"/>
        <end position="90"/>
    </location>
</feature>
<dbReference type="GO" id="GO:0016779">
    <property type="term" value="F:nucleotidyltransferase activity"/>
    <property type="evidence" value="ECO:0007669"/>
    <property type="project" value="UniProtKB-KW"/>
</dbReference>
<feature type="domain" description="CCHC-type" evidence="3">
    <location>
        <begin position="337"/>
        <end position="353"/>
    </location>
</feature>
<dbReference type="PANTHER" id="PTHR37984">
    <property type="entry name" value="PROTEIN CBG26694"/>
    <property type="match status" value="1"/>
</dbReference>
<dbReference type="InterPro" id="IPR036875">
    <property type="entry name" value="Znf_CCHC_sf"/>
</dbReference>
<dbReference type="GO" id="GO:0008270">
    <property type="term" value="F:zinc ion binding"/>
    <property type="evidence" value="ECO:0007669"/>
    <property type="project" value="UniProtKB-KW"/>
</dbReference>
<evidence type="ECO:0000259" key="3">
    <source>
        <dbReference type="PROSITE" id="PS50158"/>
    </source>
</evidence>
<feature type="region of interest" description="Disordered" evidence="2">
    <location>
        <begin position="299"/>
        <end position="329"/>
    </location>
</feature>
<evidence type="ECO:0000313" key="4">
    <source>
        <dbReference type="EMBL" id="KYM95011.1"/>
    </source>
</evidence>
<feature type="compositionally biased region" description="Polar residues" evidence="2">
    <location>
        <begin position="73"/>
        <end position="84"/>
    </location>
</feature>
<dbReference type="Proteomes" id="UP000078542">
    <property type="component" value="Unassembled WGS sequence"/>
</dbReference>
<dbReference type="SUPFAM" id="SSF68906">
    <property type="entry name" value="SAP domain"/>
    <property type="match status" value="1"/>
</dbReference>
<dbReference type="EMBL" id="KQ978340">
    <property type="protein sequence ID" value="KYM95011.1"/>
    <property type="molecule type" value="Genomic_DNA"/>
</dbReference>
<feature type="region of interest" description="Disordered" evidence="2">
    <location>
        <begin position="355"/>
        <end position="400"/>
    </location>
</feature>
<keyword evidence="1" id="KW-0863">Zinc-finger</keyword>
<protein>
    <recommendedName>
        <fullName evidence="3">CCHC-type domain-containing protein</fullName>
    </recommendedName>
</protein>
<dbReference type="Gene3D" id="1.10.720.30">
    <property type="entry name" value="SAP domain"/>
    <property type="match status" value="1"/>
</dbReference>
<dbReference type="InterPro" id="IPR050951">
    <property type="entry name" value="Retrovirus_Pol_polyprotein"/>
</dbReference>
<dbReference type="InterPro" id="IPR001878">
    <property type="entry name" value="Znf_CCHC"/>
</dbReference>
<dbReference type="GO" id="GO:0003676">
    <property type="term" value="F:nucleic acid binding"/>
    <property type="evidence" value="ECO:0007669"/>
    <property type="project" value="InterPro"/>
</dbReference>
<dbReference type="PANTHER" id="PTHR37984:SF9">
    <property type="entry name" value="INTEGRASE CATALYTIC DOMAIN-CONTAINING PROTEIN"/>
    <property type="match status" value="1"/>
</dbReference>
<keyword evidence="1" id="KW-0862">Zinc</keyword>
<evidence type="ECO:0000256" key="2">
    <source>
        <dbReference type="SAM" id="MobiDB-lite"/>
    </source>
</evidence>
<evidence type="ECO:0000313" key="5">
    <source>
        <dbReference type="Proteomes" id="UP000078542"/>
    </source>
</evidence>
<accession>A0A151I8M1</accession>
<dbReference type="Gene3D" id="2.40.70.10">
    <property type="entry name" value="Acid Proteases"/>
    <property type="match status" value="1"/>
</dbReference>
<sequence length="640" mass="73185">MDPNVLTVAQLKWTLKQQKMPVYGRKVELIQRLQVADPSGEWIKEAVQQITGDDEEELMQLMAPSAREEEQTENAWGGSQSPNDSLREAELARREKELLQREIELLRRENEMLRGPPNNSTVTTNVRATTSVKSISELVGEYKGSDEDFKRWRRQIDLLRATYELDENASKILIGSKLRGKALDWYHSRADHIAMTADDLLKEMQTMFERPRGRLELRKTFESRQWQKGELFSEYCHHKQILGNRVPIDKEEMVDYVIEGIPSEVLRNQARMHRFTSVQDVTQAFNKISLKVEPESTLREKHVNKGVTKKQGSGGFSEKKDESTATAPRVSSRGAIKCYECNNMGHYAKDCPSRKLKDRKTTKEKKTEAGSKSVGLLEEERSGDSSAGEDQSEESHSEQEDICFVDLKEEVRDEFQRTVKLEVEDKQQYEGTARMDTGCPVSLIKNSCVDDGSVKRAGDEWNRYCGINKSRLRVLGVVAANLRIGEDHCKVTVGVVPDETMSTPLLVGRDALKSLGYSLTKNPQYDKVVTELFSIETVRHDSVDRIQINENISQSSRDQLKTLYINHYVAPTRPKEPKVYFEANIQVKNDQPVQFGPRRLGYADKEKVQEILTSLLEREIIRPSTSEFFVANSADEKKEW</sequence>
<name>A0A151I8M1_9HYME</name>
<dbReference type="InterPro" id="IPR036361">
    <property type="entry name" value="SAP_dom_sf"/>
</dbReference>